<dbReference type="EMBL" id="MU004243">
    <property type="protein sequence ID" value="KAF2664397.1"/>
    <property type="molecule type" value="Genomic_DNA"/>
</dbReference>
<keyword evidence="5" id="KW-0496">Mitochondrion</keyword>
<dbReference type="EC" id="3.1.2.4" evidence="3"/>
<dbReference type="PANTHER" id="PTHR43176">
    <property type="entry name" value="3-HYDROXYISOBUTYRYL-COA HYDROLASE-RELATED"/>
    <property type="match status" value="1"/>
</dbReference>
<dbReference type="GO" id="GO:0005739">
    <property type="term" value="C:mitochondrion"/>
    <property type="evidence" value="ECO:0007669"/>
    <property type="project" value="UniProtKB-SubCell"/>
</dbReference>
<dbReference type="GO" id="GO:0003860">
    <property type="term" value="F:3-hydroxyisobutyryl-CoA hydrolase activity"/>
    <property type="evidence" value="ECO:0007669"/>
    <property type="project" value="UniProtKB-EC"/>
</dbReference>
<dbReference type="AlphaFoldDB" id="A0A6A6TZ02"/>
<keyword evidence="4" id="KW-0378">Hydrolase</keyword>
<dbReference type="CDD" id="cd06558">
    <property type="entry name" value="crotonase-like"/>
    <property type="match status" value="1"/>
</dbReference>
<sequence length="499" mass="55135">MASSLPRSVCLLSIGRTSIRQRPIMPLKARISQGALPARGYAVKALESYQENKTSDPDGVLREDDPDDILFTKKFGLRSLELNRPKKLNSLNGSMARKLVLRLKELSKSDLAQVVVIKGAGRAFCAGGDVVALADWNAKGEPVLSDDYFALEYKLDHLLATYNKPLIAYQDGITMGGGVGLSIHAPFRIATENTVFAMPETTIGFFPEVGATFFLPRMDGELGTYLALTSEQLRGVDVFYHGIATHYIHSSTLPTLSERLSELRFKDYATPNERFAIIASTIAEYDSGLPSTRPAITGAIRQAIDHCFSASTPLEILSQLEKTREATADESIKAWADKTIATIRERSPIGVAVTLRALRLGKSWNIAQAFRNELEISRVFMRHGDFTEGVNARLVQRSKTRPNWSPNTLEGVKADDVDAFFAGIDRDTLTFYTSGEGTKYTEYPHAWLGLPTDQEIEVRLLEGKSGSEIVAEFMKQKNGKVGVREKVEEVVERLRPAKG</sequence>
<evidence type="ECO:0000313" key="8">
    <source>
        <dbReference type="EMBL" id="KAF2664397.1"/>
    </source>
</evidence>
<evidence type="ECO:0000313" key="9">
    <source>
        <dbReference type="Proteomes" id="UP000799302"/>
    </source>
</evidence>
<accession>A0A6A6TZ02</accession>
<dbReference type="Gene3D" id="3.90.226.10">
    <property type="entry name" value="2-enoyl-CoA Hydratase, Chain A, domain 1"/>
    <property type="match status" value="1"/>
</dbReference>
<comment type="catalytic activity">
    <reaction evidence="1">
        <text>3-hydroxy-2-methylpropanoyl-CoA + H2O = 3-hydroxy-2-methylpropanoate + CoA + H(+)</text>
        <dbReference type="Rhea" id="RHEA:20888"/>
        <dbReference type="ChEBI" id="CHEBI:11805"/>
        <dbReference type="ChEBI" id="CHEBI:15377"/>
        <dbReference type="ChEBI" id="CHEBI:15378"/>
        <dbReference type="ChEBI" id="CHEBI:57287"/>
        <dbReference type="ChEBI" id="CHEBI:57340"/>
        <dbReference type="EC" id="3.1.2.4"/>
    </reaction>
</comment>
<protein>
    <recommendedName>
        <fullName evidence="3">3-hydroxyisobutyryl-CoA hydrolase</fullName>
        <ecNumber evidence="3">3.1.2.4</ecNumber>
    </recommendedName>
    <alternativeName>
        <fullName evidence="6">3-hydroxyisobutyryl-coenzyme A hydrolase</fullName>
    </alternativeName>
</protein>
<evidence type="ECO:0000256" key="6">
    <source>
        <dbReference type="ARBA" id="ARBA00031181"/>
    </source>
</evidence>
<keyword evidence="9" id="KW-1185">Reference proteome</keyword>
<dbReference type="Proteomes" id="UP000799302">
    <property type="component" value="Unassembled WGS sequence"/>
</dbReference>
<dbReference type="InterPro" id="IPR032259">
    <property type="entry name" value="HIBYL-CoA-H"/>
</dbReference>
<comment type="subcellular location">
    <subcellularLocation>
        <location evidence="2">Mitochondrion</location>
    </subcellularLocation>
</comment>
<feature type="domain" description="Enoyl-CoA hydratase/isomerase" evidence="7">
    <location>
        <begin position="78"/>
        <end position="421"/>
    </location>
</feature>
<dbReference type="InterPro" id="IPR045004">
    <property type="entry name" value="ECH_dom"/>
</dbReference>
<evidence type="ECO:0000256" key="1">
    <source>
        <dbReference type="ARBA" id="ARBA00001709"/>
    </source>
</evidence>
<proteinExistence type="predicted"/>
<evidence type="ECO:0000259" key="7">
    <source>
        <dbReference type="Pfam" id="PF16113"/>
    </source>
</evidence>
<gene>
    <name evidence="8" type="ORF">BT63DRAFT_444119</name>
</gene>
<dbReference type="SUPFAM" id="SSF52096">
    <property type="entry name" value="ClpP/crotonase"/>
    <property type="match status" value="1"/>
</dbReference>
<reference evidence="8" key="1">
    <citation type="journal article" date="2020" name="Stud. Mycol.">
        <title>101 Dothideomycetes genomes: a test case for predicting lifestyles and emergence of pathogens.</title>
        <authorList>
            <person name="Haridas S."/>
            <person name="Albert R."/>
            <person name="Binder M."/>
            <person name="Bloem J."/>
            <person name="Labutti K."/>
            <person name="Salamov A."/>
            <person name="Andreopoulos B."/>
            <person name="Baker S."/>
            <person name="Barry K."/>
            <person name="Bills G."/>
            <person name="Bluhm B."/>
            <person name="Cannon C."/>
            <person name="Castanera R."/>
            <person name="Culley D."/>
            <person name="Daum C."/>
            <person name="Ezra D."/>
            <person name="Gonzalez J."/>
            <person name="Henrissat B."/>
            <person name="Kuo A."/>
            <person name="Liang C."/>
            <person name="Lipzen A."/>
            <person name="Lutzoni F."/>
            <person name="Magnuson J."/>
            <person name="Mondo S."/>
            <person name="Nolan M."/>
            <person name="Ohm R."/>
            <person name="Pangilinan J."/>
            <person name="Park H.-J."/>
            <person name="Ramirez L."/>
            <person name="Alfaro M."/>
            <person name="Sun H."/>
            <person name="Tritt A."/>
            <person name="Yoshinaga Y."/>
            <person name="Zwiers L.-H."/>
            <person name="Turgeon B."/>
            <person name="Goodwin S."/>
            <person name="Spatafora J."/>
            <person name="Crous P."/>
            <person name="Grigoriev I."/>
        </authorList>
    </citation>
    <scope>NUCLEOTIDE SEQUENCE</scope>
    <source>
        <strain evidence="8">CBS 115976</strain>
    </source>
</reference>
<evidence type="ECO:0000256" key="4">
    <source>
        <dbReference type="ARBA" id="ARBA00022801"/>
    </source>
</evidence>
<evidence type="ECO:0000256" key="3">
    <source>
        <dbReference type="ARBA" id="ARBA00011915"/>
    </source>
</evidence>
<dbReference type="InterPro" id="IPR029045">
    <property type="entry name" value="ClpP/crotonase-like_dom_sf"/>
</dbReference>
<dbReference type="Pfam" id="PF16113">
    <property type="entry name" value="ECH_2"/>
    <property type="match status" value="1"/>
</dbReference>
<dbReference type="FunFam" id="3.90.226.10:FF:000026">
    <property type="entry name" value="3-hydroxyisobutyryl-CoA hydrolase, mitochondrial"/>
    <property type="match status" value="1"/>
</dbReference>
<dbReference type="PANTHER" id="PTHR43176:SF3">
    <property type="entry name" value="3-HYDROXYISOBUTYRYL-COA HYDROLASE, MITOCHONDRIAL"/>
    <property type="match status" value="1"/>
</dbReference>
<dbReference type="GO" id="GO:0006574">
    <property type="term" value="P:L-valine catabolic process"/>
    <property type="evidence" value="ECO:0007669"/>
    <property type="project" value="TreeGrafter"/>
</dbReference>
<dbReference type="OrthoDB" id="1737613at2759"/>
<name>A0A6A6TZ02_9PEZI</name>
<evidence type="ECO:0000256" key="5">
    <source>
        <dbReference type="ARBA" id="ARBA00023128"/>
    </source>
</evidence>
<organism evidence="8 9">
    <name type="scientific">Microthyrium microscopicum</name>
    <dbReference type="NCBI Taxonomy" id="703497"/>
    <lineage>
        <taxon>Eukaryota</taxon>
        <taxon>Fungi</taxon>
        <taxon>Dikarya</taxon>
        <taxon>Ascomycota</taxon>
        <taxon>Pezizomycotina</taxon>
        <taxon>Dothideomycetes</taxon>
        <taxon>Dothideomycetes incertae sedis</taxon>
        <taxon>Microthyriales</taxon>
        <taxon>Microthyriaceae</taxon>
        <taxon>Microthyrium</taxon>
    </lineage>
</organism>
<dbReference type="NCBIfam" id="NF004127">
    <property type="entry name" value="PRK05617.1"/>
    <property type="match status" value="1"/>
</dbReference>
<evidence type="ECO:0000256" key="2">
    <source>
        <dbReference type="ARBA" id="ARBA00004173"/>
    </source>
</evidence>